<dbReference type="RefSeq" id="WP_169486708.1">
    <property type="nucleotide sequence ID" value="NZ_JABBGJ010000017.1"/>
</dbReference>
<accession>A0A848IGB0</accession>
<comment type="caution">
    <text evidence="1">The sequence shown here is derived from an EMBL/GenBank/DDBJ whole genome shotgun (WGS) entry which is preliminary data.</text>
</comment>
<proteinExistence type="predicted"/>
<keyword evidence="2" id="KW-1185">Reference proteome</keyword>
<evidence type="ECO:0000313" key="2">
    <source>
        <dbReference type="Proteomes" id="UP000544134"/>
    </source>
</evidence>
<protein>
    <submittedName>
        <fullName evidence="1">Uncharacterized protein</fullName>
    </submittedName>
</protein>
<organism evidence="1 2">
    <name type="scientific">Paraburkholderia polaris</name>
    <dbReference type="NCBI Taxonomy" id="2728848"/>
    <lineage>
        <taxon>Bacteria</taxon>
        <taxon>Pseudomonadati</taxon>
        <taxon>Pseudomonadota</taxon>
        <taxon>Betaproteobacteria</taxon>
        <taxon>Burkholderiales</taxon>
        <taxon>Burkholderiaceae</taxon>
        <taxon>Paraburkholderia</taxon>
    </lineage>
</organism>
<name>A0A848IGB0_9BURK</name>
<sequence length="284" mass="32511">MAQRKTPFLTIDKSYLRACRADDLIQYSTDYRFVLPEALVYEVVKDSATSRASLFRKFPRSPDPYTVAVSIPLALAREMEQHKPYCHEGARPRDLSIHDSLANPEYELTESQRSATENVLREVESDMNTVLWLAKDWQVNHADSFSGSDEERSKGRQMLDQEICSEDFVLPKYAHAVSQPWSVHRKPVPVDLLTREWANFRWFQVNALFALDIAVRYPDLEILKKSPNALKKLNHDILDARGLLTALFVDGGFATQEEKLQRFWTLLNPDGLLVSKPNTTPGDS</sequence>
<gene>
    <name evidence="1" type="ORF">HHL24_17610</name>
</gene>
<dbReference type="Proteomes" id="UP000544134">
    <property type="component" value="Unassembled WGS sequence"/>
</dbReference>
<dbReference type="EMBL" id="JABBGJ010000017">
    <property type="protein sequence ID" value="NML99745.1"/>
    <property type="molecule type" value="Genomic_DNA"/>
</dbReference>
<evidence type="ECO:0000313" key="1">
    <source>
        <dbReference type="EMBL" id="NML99745.1"/>
    </source>
</evidence>
<dbReference type="AlphaFoldDB" id="A0A848IGB0"/>
<reference evidence="1 2" key="1">
    <citation type="submission" date="2020-04" db="EMBL/GenBank/DDBJ databases">
        <title>Paraburkholderia sp. RP-4-7 isolated from soil.</title>
        <authorList>
            <person name="Dahal R.H."/>
        </authorList>
    </citation>
    <scope>NUCLEOTIDE SEQUENCE [LARGE SCALE GENOMIC DNA]</scope>
    <source>
        <strain evidence="1 2">RP-4-7</strain>
    </source>
</reference>